<organism evidence="1 2">
    <name type="scientific">Agromyces archimandritae</name>
    <dbReference type="NCBI Taxonomy" id="2781962"/>
    <lineage>
        <taxon>Bacteria</taxon>
        <taxon>Bacillati</taxon>
        <taxon>Actinomycetota</taxon>
        <taxon>Actinomycetes</taxon>
        <taxon>Micrococcales</taxon>
        <taxon>Microbacteriaceae</taxon>
        <taxon>Agromyces</taxon>
    </lineage>
</organism>
<dbReference type="PANTHER" id="PTHR37417">
    <property type="entry name" value="67 KDA MYOSIN-CROSS-REACTIVE ANTIGEN FAMILY PROTEIN (AFU_ORTHOLOGUE AFUA_5G09970)"/>
    <property type="match status" value="1"/>
</dbReference>
<dbReference type="AlphaFoldDB" id="A0A975FPF0"/>
<sequence>MYTSGGEILPAGKPGASAWADEASAWIVGAGLSSMAAAGSLIRDGRMPGPRITVLERRQLPAAVLGETGGSGAPGGSRGFPERMPAVRELLAAIPSLEIDGASVLDELDGAPAHPADALALPLYKWLLDAGVAFRFATEVTGIHAAASGPRIAWTRAGTPGGVALAPGDLVLSGAPLPRSGTHTTIAGASDPGHAVRSGVDAARALLARAAVPAGAADPLRSPAQAAAPAPVA</sequence>
<dbReference type="InterPro" id="IPR036188">
    <property type="entry name" value="FAD/NAD-bd_sf"/>
</dbReference>
<dbReference type="EMBL" id="CP071696">
    <property type="protein sequence ID" value="QTX05950.1"/>
    <property type="molecule type" value="Genomic_DNA"/>
</dbReference>
<proteinExistence type="predicted"/>
<evidence type="ECO:0000313" key="1">
    <source>
        <dbReference type="EMBL" id="QTX05950.1"/>
    </source>
</evidence>
<dbReference type="RefSeq" id="WP_210901420.1">
    <property type="nucleotide sequence ID" value="NZ_CP071696.1"/>
</dbReference>
<name>A0A975FPF0_9MICO</name>
<dbReference type="SUPFAM" id="SSF51905">
    <property type="entry name" value="FAD/NAD(P)-binding domain"/>
    <property type="match status" value="1"/>
</dbReference>
<dbReference type="KEGG" id="aarc:G127AT_07115"/>
<protein>
    <submittedName>
        <fullName evidence="1">Oleate hydratase</fullName>
    </submittedName>
</protein>
<accession>A0A975FPF0</accession>
<reference evidence="1" key="1">
    <citation type="submission" date="2021-03" db="EMBL/GenBank/DDBJ databases">
        <title>Agromyces archimandritus sp. nov., isolated from the cockroach Archimandrita tessellata.</title>
        <authorList>
            <person name="Guzman J."/>
            <person name="Ortuzar M."/>
            <person name="Poehlein A."/>
            <person name="Daniel R."/>
            <person name="Trujillo M."/>
            <person name="Vilcinskas A."/>
        </authorList>
    </citation>
    <scope>NUCLEOTIDE SEQUENCE</scope>
    <source>
        <strain evidence="1">G127AT</strain>
    </source>
</reference>
<gene>
    <name evidence="1" type="ORF">G127AT_07115</name>
</gene>
<dbReference type="Proteomes" id="UP000671914">
    <property type="component" value="Chromosome"/>
</dbReference>
<dbReference type="GO" id="GO:0050151">
    <property type="term" value="F:oleate hydratase activity"/>
    <property type="evidence" value="ECO:0007669"/>
    <property type="project" value="InterPro"/>
</dbReference>
<keyword evidence="2" id="KW-1185">Reference proteome</keyword>
<dbReference type="Gene3D" id="3.50.50.60">
    <property type="entry name" value="FAD/NAD(P)-binding domain"/>
    <property type="match status" value="1"/>
</dbReference>
<dbReference type="GO" id="GO:0071949">
    <property type="term" value="F:FAD binding"/>
    <property type="evidence" value="ECO:0007669"/>
    <property type="project" value="InterPro"/>
</dbReference>
<dbReference type="PANTHER" id="PTHR37417:SF3">
    <property type="entry name" value="MYOSIN-CROSSREACTIVE PROTEIN"/>
    <property type="match status" value="1"/>
</dbReference>
<dbReference type="Pfam" id="PF06100">
    <property type="entry name" value="MCRA"/>
    <property type="match status" value="1"/>
</dbReference>
<evidence type="ECO:0000313" key="2">
    <source>
        <dbReference type="Proteomes" id="UP000671914"/>
    </source>
</evidence>
<dbReference type="GO" id="GO:0006631">
    <property type="term" value="P:fatty acid metabolic process"/>
    <property type="evidence" value="ECO:0007669"/>
    <property type="project" value="InterPro"/>
</dbReference>
<dbReference type="InterPro" id="IPR010354">
    <property type="entry name" value="Oleate_hydratase"/>
</dbReference>